<dbReference type="Gene3D" id="3.30.420.10">
    <property type="entry name" value="Ribonuclease H-like superfamily/Ribonuclease H"/>
    <property type="match status" value="1"/>
</dbReference>
<dbReference type="Proteomes" id="UP000634136">
    <property type="component" value="Unassembled WGS sequence"/>
</dbReference>
<dbReference type="InterPro" id="IPR044730">
    <property type="entry name" value="RNase_H-like_dom_plant"/>
</dbReference>
<protein>
    <submittedName>
        <fullName evidence="2">Heat shock 70 kDa protein-like</fullName>
    </submittedName>
</protein>
<evidence type="ECO:0000313" key="3">
    <source>
        <dbReference type="Proteomes" id="UP000634136"/>
    </source>
</evidence>
<organism evidence="2 3">
    <name type="scientific">Senna tora</name>
    <dbReference type="NCBI Taxonomy" id="362788"/>
    <lineage>
        <taxon>Eukaryota</taxon>
        <taxon>Viridiplantae</taxon>
        <taxon>Streptophyta</taxon>
        <taxon>Embryophyta</taxon>
        <taxon>Tracheophyta</taxon>
        <taxon>Spermatophyta</taxon>
        <taxon>Magnoliopsida</taxon>
        <taxon>eudicotyledons</taxon>
        <taxon>Gunneridae</taxon>
        <taxon>Pentapetalae</taxon>
        <taxon>rosids</taxon>
        <taxon>fabids</taxon>
        <taxon>Fabales</taxon>
        <taxon>Fabaceae</taxon>
        <taxon>Caesalpinioideae</taxon>
        <taxon>Cassia clade</taxon>
        <taxon>Senna</taxon>
    </lineage>
</organism>
<dbReference type="InterPro" id="IPR053151">
    <property type="entry name" value="RNase_H-like"/>
</dbReference>
<dbReference type="InterPro" id="IPR036691">
    <property type="entry name" value="Endo/exonu/phosph_ase_sf"/>
</dbReference>
<dbReference type="InterPro" id="IPR012337">
    <property type="entry name" value="RNaseH-like_sf"/>
</dbReference>
<dbReference type="PANTHER" id="PTHR47723">
    <property type="entry name" value="OS05G0353850 PROTEIN"/>
    <property type="match status" value="1"/>
</dbReference>
<dbReference type="AlphaFoldDB" id="A0A834TLI0"/>
<dbReference type="EMBL" id="JAAIUW010000007">
    <property type="protein sequence ID" value="KAF7823562.1"/>
    <property type="molecule type" value="Genomic_DNA"/>
</dbReference>
<dbReference type="InterPro" id="IPR002156">
    <property type="entry name" value="RNaseH_domain"/>
</dbReference>
<gene>
    <name evidence="2" type="ORF">G2W53_021706</name>
</gene>
<dbReference type="InterPro" id="IPR036397">
    <property type="entry name" value="RNaseH_sf"/>
</dbReference>
<evidence type="ECO:0000313" key="2">
    <source>
        <dbReference type="EMBL" id="KAF7823562.1"/>
    </source>
</evidence>
<comment type="caution">
    <text evidence="2">The sequence shown here is derived from an EMBL/GenBank/DDBJ whole genome shotgun (WGS) entry which is preliminary data.</text>
</comment>
<proteinExistence type="predicted"/>
<dbReference type="GO" id="GO:0003676">
    <property type="term" value="F:nucleic acid binding"/>
    <property type="evidence" value="ECO:0007669"/>
    <property type="project" value="InterPro"/>
</dbReference>
<sequence length="257" mass="29144">MEAASLMDLGFTGSGYTWKRSNVAARLDSVLMNRYWCHSFTEASMIHLPNLKSDHTPLWLRTFRMEGWKLITQKDTLWSRVLRAKYKCGSDLIPQIRTHRGANTSRLWKGFVNNWKHVLDGIEWRLGDGKKARIVKDAFVSKSKKSNVRMNRSIVWDKPPARWVKLNVDGSVISKPDTISSCGGIIRNEEGHFVGGFTRNLGDCSITQAELWGIYSGLELWWNLGVKKVKVETYSSATNELAMTIGNSTHSVILLLA</sequence>
<dbReference type="GO" id="GO:0004523">
    <property type="term" value="F:RNA-DNA hybrid ribonuclease activity"/>
    <property type="evidence" value="ECO:0007669"/>
    <property type="project" value="InterPro"/>
</dbReference>
<dbReference type="SUPFAM" id="SSF53098">
    <property type="entry name" value="Ribonuclease H-like"/>
    <property type="match status" value="1"/>
</dbReference>
<dbReference type="CDD" id="cd06222">
    <property type="entry name" value="RNase_H_like"/>
    <property type="match status" value="1"/>
</dbReference>
<dbReference type="OrthoDB" id="1841727at2759"/>
<reference evidence="2" key="1">
    <citation type="submission" date="2020-09" db="EMBL/GenBank/DDBJ databases">
        <title>Genome-Enabled Discovery of Anthraquinone Biosynthesis in Senna tora.</title>
        <authorList>
            <person name="Kang S.-H."/>
            <person name="Pandey R.P."/>
            <person name="Lee C.-M."/>
            <person name="Sim J.-S."/>
            <person name="Jeong J.-T."/>
            <person name="Choi B.-S."/>
            <person name="Jung M."/>
            <person name="Ginzburg D."/>
            <person name="Zhao K."/>
            <person name="Won S.Y."/>
            <person name="Oh T.-J."/>
            <person name="Yu Y."/>
            <person name="Kim N.-H."/>
            <person name="Lee O.R."/>
            <person name="Lee T.-H."/>
            <person name="Bashyal P."/>
            <person name="Kim T.-S."/>
            <person name="Lee W.-H."/>
            <person name="Kawkins C."/>
            <person name="Kim C.-K."/>
            <person name="Kim J.S."/>
            <person name="Ahn B.O."/>
            <person name="Rhee S.Y."/>
            <person name="Sohng J.K."/>
        </authorList>
    </citation>
    <scope>NUCLEOTIDE SEQUENCE</scope>
    <source>
        <tissue evidence="2">Leaf</tissue>
    </source>
</reference>
<dbReference type="PANTHER" id="PTHR47723:SF19">
    <property type="entry name" value="POLYNUCLEOTIDYL TRANSFERASE, RIBONUCLEASE H-LIKE SUPERFAMILY PROTEIN"/>
    <property type="match status" value="1"/>
</dbReference>
<dbReference type="Pfam" id="PF13456">
    <property type="entry name" value="RVT_3"/>
    <property type="match status" value="1"/>
</dbReference>
<feature type="domain" description="RNase H type-1" evidence="1">
    <location>
        <begin position="167"/>
        <end position="239"/>
    </location>
</feature>
<evidence type="ECO:0000259" key="1">
    <source>
        <dbReference type="Pfam" id="PF13456"/>
    </source>
</evidence>
<keyword evidence="2" id="KW-0346">Stress response</keyword>
<keyword evidence="3" id="KW-1185">Reference proteome</keyword>
<accession>A0A834TLI0</accession>
<dbReference type="SUPFAM" id="SSF56219">
    <property type="entry name" value="DNase I-like"/>
    <property type="match status" value="1"/>
</dbReference>
<name>A0A834TLI0_9FABA</name>
<dbReference type="Gene3D" id="3.60.10.10">
    <property type="entry name" value="Endonuclease/exonuclease/phosphatase"/>
    <property type="match status" value="1"/>
</dbReference>